<comment type="subcellular location">
    <subcellularLocation>
        <location evidence="1">Membrane</location>
        <topology evidence="1">Multi-pass membrane protein</topology>
    </subcellularLocation>
</comment>
<organism evidence="8">
    <name type="scientific">uncultured Flavobacteriia bacterium</name>
    <dbReference type="NCBI Taxonomy" id="212695"/>
    <lineage>
        <taxon>Bacteria</taxon>
        <taxon>Pseudomonadati</taxon>
        <taxon>Bacteroidota</taxon>
        <taxon>Flavobacteriia</taxon>
        <taxon>environmental samples</taxon>
    </lineage>
</organism>
<proteinExistence type="predicted"/>
<dbReference type="EMBL" id="FO117600">
    <property type="protein sequence ID" value="CCG00162.1"/>
    <property type="molecule type" value="Genomic_DNA"/>
</dbReference>
<keyword evidence="4 5" id="KW-0472">Membrane</keyword>
<reference evidence="8" key="2">
    <citation type="submission" date="2012-02" db="EMBL/GenBank/DDBJ databases">
        <authorList>
            <person name="Genoscope - CEA"/>
        </authorList>
    </citation>
    <scope>NUCLEOTIDE SEQUENCE</scope>
</reference>
<feature type="transmembrane region" description="Helical" evidence="5">
    <location>
        <begin position="82"/>
        <end position="102"/>
    </location>
</feature>
<feature type="transmembrane region" description="Helical" evidence="5">
    <location>
        <begin position="12"/>
        <end position="31"/>
    </location>
</feature>
<evidence type="ECO:0000259" key="6">
    <source>
        <dbReference type="Pfam" id="PF00916"/>
    </source>
</evidence>
<name>H6RIF0_9BACT</name>
<reference evidence="8" key="1">
    <citation type="journal article" date="2012" name="Environ. Microbiol.">
        <title>Genomic content of uncultured Bacteroidetes from contrasting oceanic provinces in the North Atlantic Ocean.</title>
        <authorList>
            <person name="Gomez-Pereira P.R."/>
            <person name="Schuler M."/>
            <person name="Fuchs B.M."/>
            <person name="Bennke C."/>
            <person name="Teeling H."/>
            <person name="Waldmann J."/>
            <person name="Richter M."/>
            <person name="Barbe V."/>
            <person name="Bataille E."/>
            <person name="Glockner F.O."/>
            <person name="Amann R."/>
        </authorList>
    </citation>
    <scope>NUCLEOTIDE SEQUENCE</scope>
</reference>
<feature type="domain" description="SLC26A/SulP transporter" evidence="6">
    <location>
        <begin position="9"/>
        <end position="394"/>
    </location>
</feature>
<dbReference type="GO" id="GO:0055085">
    <property type="term" value="P:transmembrane transport"/>
    <property type="evidence" value="ECO:0007669"/>
    <property type="project" value="InterPro"/>
</dbReference>
<evidence type="ECO:0000313" key="8">
    <source>
        <dbReference type="EMBL" id="CCG00896.1"/>
    </source>
</evidence>
<dbReference type="PANTHER" id="PTHR11814">
    <property type="entry name" value="SULFATE TRANSPORTER"/>
    <property type="match status" value="1"/>
</dbReference>
<evidence type="ECO:0000256" key="4">
    <source>
        <dbReference type="ARBA" id="ARBA00023136"/>
    </source>
</evidence>
<dbReference type="Pfam" id="PF00916">
    <property type="entry name" value="Sulfate_transp"/>
    <property type="match status" value="1"/>
</dbReference>
<dbReference type="InterPro" id="IPR011547">
    <property type="entry name" value="SLC26A/SulP_dom"/>
</dbReference>
<feature type="transmembrane region" description="Helical" evidence="5">
    <location>
        <begin position="341"/>
        <end position="370"/>
    </location>
</feature>
<feature type="transmembrane region" description="Helical" evidence="5">
    <location>
        <begin position="59"/>
        <end position="76"/>
    </location>
</feature>
<evidence type="ECO:0000256" key="5">
    <source>
        <dbReference type="SAM" id="Phobius"/>
    </source>
</evidence>
<accession>H6RIF0</accession>
<dbReference type="GO" id="GO:0016020">
    <property type="term" value="C:membrane"/>
    <property type="evidence" value="ECO:0007669"/>
    <property type="project" value="UniProtKB-SubCell"/>
</dbReference>
<dbReference type="InterPro" id="IPR001902">
    <property type="entry name" value="SLC26A/SulP_fam"/>
</dbReference>
<feature type="transmembrane region" description="Helical" evidence="5">
    <location>
        <begin position="390"/>
        <end position="421"/>
    </location>
</feature>
<evidence type="ECO:0000256" key="3">
    <source>
        <dbReference type="ARBA" id="ARBA00022989"/>
    </source>
</evidence>
<dbReference type="EMBL" id="FO117620">
    <property type="protein sequence ID" value="CCG00896.1"/>
    <property type="molecule type" value="Genomic_DNA"/>
</dbReference>
<feature type="transmembrane region" description="Helical" evidence="5">
    <location>
        <begin position="166"/>
        <end position="188"/>
    </location>
</feature>
<keyword evidence="2 5" id="KW-0812">Transmembrane</keyword>
<evidence type="ECO:0000313" key="7">
    <source>
        <dbReference type="EMBL" id="CCG00162.1"/>
    </source>
</evidence>
<evidence type="ECO:0000256" key="2">
    <source>
        <dbReference type="ARBA" id="ARBA00022692"/>
    </source>
</evidence>
<feature type="transmembrane region" description="Helical" evidence="5">
    <location>
        <begin position="259"/>
        <end position="278"/>
    </location>
</feature>
<feature type="transmembrane region" description="Helical" evidence="5">
    <location>
        <begin position="195"/>
        <end position="215"/>
    </location>
</feature>
<feature type="transmembrane region" description="Helical" evidence="5">
    <location>
        <begin position="109"/>
        <end position="129"/>
    </location>
</feature>
<feature type="transmembrane region" description="Helical" evidence="5">
    <location>
        <begin position="37"/>
        <end position="54"/>
    </location>
</feature>
<protein>
    <submittedName>
        <fullName evidence="7">Sulfate permease</fullName>
    </submittedName>
    <submittedName>
        <fullName evidence="8">Sulfate transporter family protein</fullName>
    </submittedName>
</protein>
<keyword evidence="3 5" id="KW-1133">Transmembrane helix</keyword>
<dbReference type="AlphaFoldDB" id="H6RIF0"/>
<sequence length="507" mass="54392">MNKFFKHWQQDLPASIVVFFVAVPLCLGIALASGAPLFSGLIAGIVGGIVVGIISDSSLGVSGPAAGLAIIVLNAIQDLGAFETFLLAVFIGGVVQIILGIVRGGLIGFYFPSSVIKGMLAAIGIIIFIKQIPHAFGYDSDYEGDLAFKQVDGQNTFSELINMFDYVSLSSILVAFVSLFILLLWDLVLVNKSRFFKVIPGPLVAVLFGITYELLSSSYFPSMSIKGEHLVSVPTSANVGDFLSNFTTPDFSQITNANVWITGVTIAVVASLETLLCADATDKLDPDKGTTNTNRELIAQGTGNIVSGLIGGLPITQVIVRSSANIQSGGKTKLAAILHGIFILICVSIIPFVLNLIPLAVLASILFVVGYKLAKPSLFKSMYKLGWKQFIPFLVTILGVVFMDLLKGISLGMFVAILTVIPSKLSQAFSLVEESQNGVSKIKMVFADKITFFNKRSVFNALESFESGSEIILDMTHSKYVDNDVSEIIEEFTVKAKDKNISVSLLD</sequence>
<gene>
    <name evidence="8" type="ORF">VIS_S3CLB100011</name>
    <name evidence="7" type="ORF">VIS_S3CMB110010</name>
</gene>
<evidence type="ECO:0000256" key="1">
    <source>
        <dbReference type="ARBA" id="ARBA00004141"/>
    </source>
</evidence>